<evidence type="ECO:0000313" key="2">
    <source>
        <dbReference type="Proteomes" id="UP000032352"/>
    </source>
</evidence>
<reference evidence="1 2" key="1">
    <citation type="journal article" date="2015" name="Genome Announc.">
        <title>Draft Genome Sequences of Marine Isolates of Thalassomonas viridans and Thalassomonas actiniarum.</title>
        <authorList>
            <person name="Olonade I."/>
            <person name="van Zyl L.J."/>
            <person name="Trindade M."/>
        </authorList>
    </citation>
    <scope>NUCLEOTIDE SEQUENCE [LARGE SCALE GENOMIC DNA]</scope>
    <source>
        <strain evidence="1 2">XOM25</strain>
    </source>
</reference>
<dbReference type="EMBL" id="CP059733">
    <property type="protein sequence ID" value="WDE02834.1"/>
    <property type="molecule type" value="Genomic_DNA"/>
</dbReference>
<name>A0AAF0C7G7_9GAMM</name>
<dbReference type="AlphaFoldDB" id="A0AAF0C7G7"/>
<reference evidence="1 2" key="2">
    <citation type="journal article" date="2022" name="Mar. Drugs">
        <title>Bioassay-Guided Fractionation Leads to the Detection of Cholic Acid Generated by the Rare Thalassomonas sp.</title>
        <authorList>
            <person name="Pheiffer F."/>
            <person name="Schneider Y.K."/>
            <person name="Hansen E.H."/>
            <person name="Andersen J.H."/>
            <person name="Isaksson J."/>
            <person name="Busche T."/>
            <person name="R C."/>
            <person name="Kalinowski J."/>
            <person name="Zyl L.V."/>
            <person name="Trindade M."/>
        </authorList>
    </citation>
    <scope>NUCLEOTIDE SEQUENCE [LARGE SCALE GENOMIC DNA]</scope>
    <source>
        <strain evidence="1 2">XOM25</strain>
    </source>
</reference>
<keyword evidence="2" id="KW-1185">Reference proteome</keyword>
<protein>
    <submittedName>
        <fullName evidence="1">Uncharacterized protein</fullName>
    </submittedName>
</protein>
<accession>A0AAF0C7G7</accession>
<proteinExistence type="predicted"/>
<organism evidence="1 2">
    <name type="scientific">Thalassomonas viridans</name>
    <dbReference type="NCBI Taxonomy" id="137584"/>
    <lineage>
        <taxon>Bacteria</taxon>
        <taxon>Pseudomonadati</taxon>
        <taxon>Pseudomonadota</taxon>
        <taxon>Gammaproteobacteria</taxon>
        <taxon>Alteromonadales</taxon>
        <taxon>Colwelliaceae</taxon>
        <taxon>Thalassomonas</taxon>
    </lineage>
</organism>
<dbReference type="KEGG" id="tvd:SG34_015420"/>
<gene>
    <name evidence="1" type="ORF">SG34_015420</name>
</gene>
<dbReference type="RefSeq" id="WP_044839863.1">
    <property type="nucleotide sequence ID" value="NZ_CP059733.1"/>
</dbReference>
<sequence>MEQSHLQWEIAGILFTGSTELDTQERPLFAIKVDGKTYSHISRLLAAYPCLQQPDAAGISARILLFLHKGEQNRVITDTDGFRQSYKSRLLQEQLNEKLTPLYRQHPVFDVSRIQPPQWQNRVLGFFFIEHNSRLPYYVSYEFQAADAPKEQASMPGKQAHEASGLQCRLLAAV</sequence>
<dbReference type="Proteomes" id="UP000032352">
    <property type="component" value="Chromosome"/>
</dbReference>
<evidence type="ECO:0000313" key="1">
    <source>
        <dbReference type="EMBL" id="WDE02834.1"/>
    </source>
</evidence>